<evidence type="ECO:0000256" key="1">
    <source>
        <dbReference type="ARBA" id="ARBA00012493"/>
    </source>
</evidence>
<feature type="compositionally biased region" description="Low complexity" evidence="2">
    <location>
        <begin position="471"/>
        <end position="483"/>
    </location>
</feature>
<dbReference type="AlphaFoldDB" id="A0A9R1UA72"/>
<feature type="compositionally biased region" description="Polar residues" evidence="2">
    <location>
        <begin position="589"/>
        <end position="603"/>
    </location>
</feature>
<feature type="compositionally biased region" description="Polar residues" evidence="2">
    <location>
        <begin position="700"/>
        <end position="714"/>
    </location>
</feature>
<dbReference type="Gene3D" id="1.10.340.70">
    <property type="match status" value="1"/>
</dbReference>
<feature type="compositionally biased region" description="Low complexity" evidence="2">
    <location>
        <begin position="281"/>
        <end position="304"/>
    </location>
</feature>
<dbReference type="Proteomes" id="UP000694866">
    <property type="component" value="Unplaced"/>
</dbReference>
<feature type="region of interest" description="Disordered" evidence="2">
    <location>
        <begin position="542"/>
        <end position="751"/>
    </location>
</feature>
<feature type="domain" description="Integrase zinc-binding" evidence="3">
    <location>
        <begin position="12"/>
        <end position="69"/>
    </location>
</feature>
<gene>
    <name evidence="5" type="primary">LOC105272662</name>
</gene>
<dbReference type="GeneID" id="105272662"/>
<feature type="compositionally biased region" description="Polar residues" evidence="2">
    <location>
        <begin position="435"/>
        <end position="446"/>
    </location>
</feature>
<proteinExistence type="predicted"/>
<dbReference type="PANTHER" id="PTHR37984">
    <property type="entry name" value="PROTEIN CBG26694"/>
    <property type="match status" value="1"/>
</dbReference>
<feature type="region of interest" description="Disordered" evidence="2">
    <location>
        <begin position="74"/>
        <end position="110"/>
    </location>
</feature>
<dbReference type="EC" id="2.7.7.49" evidence="1"/>
<feature type="compositionally biased region" description="Gly residues" evidence="2">
    <location>
        <begin position="484"/>
        <end position="493"/>
    </location>
</feature>
<evidence type="ECO:0000259" key="3">
    <source>
        <dbReference type="Pfam" id="PF17921"/>
    </source>
</evidence>
<feature type="region of interest" description="Disordered" evidence="2">
    <location>
        <begin position="434"/>
        <end position="500"/>
    </location>
</feature>
<dbReference type="RefSeq" id="XP_011313167.1">
    <property type="nucleotide sequence ID" value="XM_011314865.1"/>
</dbReference>
<dbReference type="Pfam" id="PF17921">
    <property type="entry name" value="Integrase_H2C2"/>
    <property type="match status" value="1"/>
</dbReference>
<dbReference type="InterPro" id="IPR041588">
    <property type="entry name" value="Integrase_H2C2"/>
</dbReference>
<feature type="compositionally biased region" description="Polar residues" evidence="2">
    <location>
        <begin position="725"/>
        <end position="734"/>
    </location>
</feature>
<evidence type="ECO:0000313" key="5">
    <source>
        <dbReference type="RefSeq" id="XP_011313167.1"/>
    </source>
</evidence>
<dbReference type="KEGG" id="fas:105272662"/>
<feature type="compositionally biased region" description="Basic and acidic residues" evidence="2">
    <location>
        <begin position="735"/>
        <end position="751"/>
    </location>
</feature>
<dbReference type="InterPro" id="IPR050951">
    <property type="entry name" value="Retrovirus_Pol_polyprotein"/>
</dbReference>
<feature type="region of interest" description="Disordered" evidence="2">
    <location>
        <begin position="244"/>
        <end position="419"/>
    </location>
</feature>
<dbReference type="FunFam" id="1.10.340.70:FF:000001">
    <property type="entry name" value="Retrovirus-related Pol polyprotein from transposon gypsy-like Protein"/>
    <property type="match status" value="1"/>
</dbReference>
<dbReference type="PANTHER" id="PTHR37984:SF5">
    <property type="entry name" value="PROTEIN NYNRIN-LIKE"/>
    <property type="match status" value="1"/>
</dbReference>
<protein>
    <recommendedName>
        <fullName evidence="1">RNA-directed DNA polymerase</fullName>
        <ecNumber evidence="1">2.7.7.49</ecNumber>
    </recommendedName>
</protein>
<accession>A0A9R1UA72</accession>
<sequence>MVDLDAWKLVLPRELRPQAISQCHDLRQAGHLGVDKTYRRLYEAYYWPNMFRDVVAFVRHCDICQRCKTNIDTPVPRAEDAAPAVDLTESTPPSSPPGQGIKEEPSLLTSQQRAARNAEIALESILFPEGIPVELDDLALPDDSDADVAQDPPPRGPLSPVVVLEKLPLSGRPEAPQSQPAREAPIHLQDYWDPLKPWLPEIRSIEEQHPGFAAALHACTLTPAHHLSAVRFVIPPIPLESVSGTVPLGESEEELPEATSEDHTSERALTPPAHPIVEIGSSSASSSSSSSSSCSSCSSCSSESGNSTIRSPGPAGDPGHPSDKGDQAQASSPEWEDPDSTPAPSIQSAATEFIDLGPLEELSRPSTVPTAESPHPALPHTGTEMAKQHPSLTDSRAGERTPPYPPLTVDEDSEKLPEVTPPVPVRAFAAVASLPSASAQASTSACKQVGPSAPSRAQDITVHTTEEQLKRSTTTTRSNPTTNRGGGQPGKPAGGKRRKPRHWCFDCRRHGHAHQACPTPTGDIFCGLCPHRLRVERVCPEHGPVTQPAGGRTAGYSSTSAETSQVRPSPSPASAASSASGTHAPRSTGLPSKGTQSVQQQLDRSIHSPGRRNAGFVARTNLQKTRGSGSSGSHQPLCPLQWPIPKNMGAPPQAEAAVISPRPAPRHPDRQPWVGERMPVSGPQRQLLEPVGPERPSRPSRASWTRPSATTSGAQKPGTIPVKTAATSLKNQWQHPRDSVAHPRKTEARPEENLPAIHPIAKGGYSGANYPSFFLSSLCDKSHAYLKAPFVQIG</sequence>
<evidence type="ECO:0000313" key="4">
    <source>
        <dbReference type="Proteomes" id="UP000694866"/>
    </source>
</evidence>
<feature type="region of interest" description="Disordered" evidence="2">
    <location>
        <begin position="136"/>
        <end position="159"/>
    </location>
</feature>
<organism evidence="4 5">
    <name type="scientific">Fopius arisanus</name>
    <dbReference type="NCBI Taxonomy" id="64838"/>
    <lineage>
        <taxon>Eukaryota</taxon>
        <taxon>Metazoa</taxon>
        <taxon>Ecdysozoa</taxon>
        <taxon>Arthropoda</taxon>
        <taxon>Hexapoda</taxon>
        <taxon>Insecta</taxon>
        <taxon>Pterygota</taxon>
        <taxon>Neoptera</taxon>
        <taxon>Endopterygota</taxon>
        <taxon>Hymenoptera</taxon>
        <taxon>Apocrita</taxon>
        <taxon>Ichneumonoidea</taxon>
        <taxon>Braconidae</taxon>
        <taxon>Opiinae</taxon>
        <taxon>Fopius</taxon>
    </lineage>
</organism>
<dbReference type="OrthoDB" id="7692176at2759"/>
<reference evidence="5" key="1">
    <citation type="submission" date="2025-08" db="UniProtKB">
        <authorList>
            <consortium name="RefSeq"/>
        </authorList>
    </citation>
    <scope>IDENTIFICATION</scope>
    <source>
        <strain evidence="5">USDA-PBARC FA_bdor</strain>
        <tissue evidence="5">Whole organism</tissue>
    </source>
</reference>
<feature type="compositionally biased region" description="Polar residues" evidence="2">
    <location>
        <begin position="555"/>
        <end position="567"/>
    </location>
</feature>
<dbReference type="GO" id="GO:0003964">
    <property type="term" value="F:RNA-directed DNA polymerase activity"/>
    <property type="evidence" value="ECO:0007669"/>
    <property type="project" value="UniProtKB-EC"/>
</dbReference>
<evidence type="ECO:0000256" key="2">
    <source>
        <dbReference type="SAM" id="MobiDB-lite"/>
    </source>
</evidence>
<feature type="compositionally biased region" description="Polar residues" evidence="2">
    <location>
        <begin position="620"/>
        <end position="634"/>
    </location>
</feature>
<feature type="compositionally biased region" description="Acidic residues" evidence="2">
    <location>
        <begin position="136"/>
        <end position="148"/>
    </location>
</feature>
<keyword evidence="4" id="KW-1185">Reference proteome</keyword>
<name>A0A9R1UA72_9HYME</name>